<feature type="transmembrane region" description="Helical" evidence="10">
    <location>
        <begin position="62"/>
        <end position="78"/>
    </location>
</feature>
<keyword evidence="7" id="KW-0067">ATP-binding</keyword>
<dbReference type="InterPro" id="IPR036890">
    <property type="entry name" value="HATPase_C_sf"/>
</dbReference>
<feature type="transmembrane region" description="Helical" evidence="10">
    <location>
        <begin position="34"/>
        <end position="56"/>
    </location>
</feature>
<feature type="transmembrane region" description="Helical" evidence="10">
    <location>
        <begin position="85"/>
        <end position="105"/>
    </location>
</feature>
<gene>
    <name evidence="14" type="ORF">H9932_00065</name>
</gene>
<dbReference type="InterPro" id="IPR003594">
    <property type="entry name" value="HATPase_dom"/>
</dbReference>
<dbReference type="Gene3D" id="3.30.565.10">
    <property type="entry name" value="Histidine kinase-like ATPase, C-terminal domain"/>
    <property type="match status" value="1"/>
</dbReference>
<dbReference type="InterPro" id="IPR055558">
    <property type="entry name" value="DUF7134"/>
</dbReference>
<keyword evidence="5" id="KW-0547">Nucleotide-binding</keyword>
<evidence type="ECO:0000313" key="15">
    <source>
        <dbReference type="Proteomes" id="UP000823854"/>
    </source>
</evidence>
<dbReference type="Pfam" id="PF07730">
    <property type="entry name" value="HisKA_3"/>
    <property type="match status" value="1"/>
</dbReference>
<dbReference type="Pfam" id="PF23539">
    <property type="entry name" value="DUF7134"/>
    <property type="match status" value="1"/>
</dbReference>
<keyword evidence="6 14" id="KW-0418">Kinase</keyword>
<feature type="domain" description="Signal transduction histidine kinase subgroup 3 dimerisation and phosphoacceptor" evidence="12">
    <location>
        <begin position="205"/>
        <end position="270"/>
    </location>
</feature>
<dbReference type="PANTHER" id="PTHR24421:SF10">
    <property type="entry name" value="NITRATE_NITRITE SENSOR PROTEIN NARQ"/>
    <property type="match status" value="1"/>
</dbReference>
<evidence type="ECO:0000313" key="14">
    <source>
        <dbReference type="EMBL" id="HJC68062.1"/>
    </source>
</evidence>
<dbReference type="GO" id="GO:0016020">
    <property type="term" value="C:membrane"/>
    <property type="evidence" value="ECO:0007669"/>
    <property type="project" value="InterPro"/>
</dbReference>
<dbReference type="CDD" id="cd16917">
    <property type="entry name" value="HATPase_UhpB-NarQ-NarX-like"/>
    <property type="match status" value="1"/>
</dbReference>
<comment type="catalytic activity">
    <reaction evidence="1">
        <text>ATP + protein L-histidine = ADP + protein N-phospho-L-histidine.</text>
        <dbReference type="EC" id="2.7.13.3"/>
    </reaction>
</comment>
<evidence type="ECO:0000256" key="5">
    <source>
        <dbReference type="ARBA" id="ARBA00022741"/>
    </source>
</evidence>
<keyword evidence="10" id="KW-1133">Transmembrane helix</keyword>
<name>A0A9D2PVL6_9MICO</name>
<dbReference type="InterPro" id="IPR050482">
    <property type="entry name" value="Sensor_HK_TwoCompSys"/>
</dbReference>
<feature type="domain" description="Histidine kinase/HSP90-like ATPase" evidence="11">
    <location>
        <begin position="314"/>
        <end position="404"/>
    </location>
</feature>
<reference evidence="14" key="2">
    <citation type="submission" date="2021-04" db="EMBL/GenBank/DDBJ databases">
        <authorList>
            <person name="Gilroy R."/>
        </authorList>
    </citation>
    <scope>NUCLEOTIDE SEQUENCE</scope>
    <source>
        <strain evidence="14">CHK130-7132</strain>
    </source>
</reference>
<keyword evidence="10" id="KW-0472">Membrane</keyword>
<feature type="region of interest" description="Disordered" evidence="9">
    <location>
        <begin position="1"/>
        <end position="23"/>
    </location>
</feature>
<feature type="domain" description="DUF7134" evidence="13">
    <location>
        <begin position="27"/>
        <end position="177"/>
    </location>
</feature>
<keyword evidence="10" id="KW-0812">Transmembrane</keyword>
<proteinExistence type="predicted"/>
<evidence type="ECO:0000259" key="13">
    <source>
        <dbReference type="Pfam" id="PF23539"/>
    </source>
</evidence>
<evidence type="ECO:0000256" key="2">
    <source>
        <dbReference type="ARBA" id="ARBA00012438"/>
    </source>
</evidence>
<feature type="compositionally biased region" description="Low complexity" evidence="9">
    <location>
        <begin position="8"/>
        <end position="21"/>
    </location>
</feature>
<organism evidence="14 15">
    <name type="scientific">Candidatus Brachybacterium intestinipullorum</name>
    <dbReference type="NCBI Taxonomy" id="2838512"/>
    <lineage>
        <taxon>Bacteria</taxon>
        <taxon>Bacillati</taxon>
        <taxon>Actinomycetota</taxon>
        <taxon>Actinomycetes</taxon>
        <taxon>Micrococcales</taxon>
        <taxon>Dermabacteraceae</taxon>
        <taxon>Brachybacterium</taxon>
    </lineage>
</organism>
<dbReference type="SUPFAM" id="SSF55874">
    <property type="entry name" value="ATPase domain of HSP90 chaperone/DNA topoisomerase II/histidine kinase"/>
    <property type="match status" value="1"/>
</dbReference>
<dbReference type="GO" id="GO:0046983">
    <property type="term" value="F:protein dimerization activity"/>
    <property type="evidence" value="ECO:0007669"/>
    <property type="project" value="InterPro"/>
</dbReference>
<evidence type="ECO:0000259" key="12">
    <source>
        <dbReference type="Pfam" id="PF07730"/>
    </source>
</evidence>
<dbReference type="Proteomes" id="UP000823854">
    <property type="component" value="Unassembled WGS sequence"/>
</dbReference>
<accession>A0A9D2PVL6</accession>
<dbReference type="InterPro" id="IPR011712">
    <property type="entry name" value="Sig_transdc_His_kin_sub3_dim/P"/>
</dbReference>
<dbReference type="Pfam" id="PF02518">
    <property type="entry name" value="HATPase_c"/>
    <property type="match status" value="1"/>
</dbReference>
<evidence type="ECO:0000256" key="9">
    <source>
        <dbReference type="SAM" id="MobiDB-lite"/>
    </source>
</evidence>
<feature type="transmembrane region" description="Helical" evidence="10">
    <location>
        <begin position="150"/>
        <end position="170"/>
    </location>
</feature>
<feature type="transmembrane region" description="Helical" evidence="10">
    <location>
        <begin position="111"/>
        <end position="138"/>
    </location>
</feature>
<evidence type="ECO:0000256" key="3">
    <source>
        <dbReference type="ARBA" id="ARBA00022553"/>
    </source>
</evidence>
<dbReference type="PANTHER" id="PTHR24421">
    <property type="entry name" value="NITRATE/NITRITE SENSOR PROTEIN NARX-RELATED"/>
    <property type="match status" value="1"/>
</dbReference>
<keyword evidence="4" id="KW-0808">Transferase</keyword>
<evidence type="ECO:0000256" key="4">
    <source>
        <dbReference type="ARBA" id="ARBA00022679"/>
    </source>
</evidence>
<evidence type="ECO:0000256" key="8">
    <source>
        <dbReference type="ARBA" id="ARBA00023012"/>
    </source>
</evidence>
<keyword evidence="3" id="KW-0597">Phosphoprotein</keyword>
<dbReference type="EC" id="2.7.13.3" evidence="2"/>
<dbReference type="Gene3D" id="1.20.5.1930">
    <property type="match status" value="1"/>
</dbReference>
<dbReference type="GO" id="GO:0000155">
    <property type="term" value="F:phosphorelay sensor kinase activity"/>
    <property type="evidence" value="ECO:0007669"/>
    <property type="project" value="InterPro"/>
</dbReference>
<evidence type="ECO:0000256" key="10">
    <source>
        <dbReference type="SAM" id="Phobius"/>
    </source>
</evidence>
<evidence type="ECO:0000259" key="11">
    <source>
        <dbReference type="Pfam" id="PF02518"/>
    </source>
</evidence>
<dbReference type="GO" id="GO:0005524">
    <property type="term" value="F:ATP binding"/>
    <property type="evidence" value="ECO:0007669"/>
    <property type="project" value="UniProtKB-KW"/>
</dbReference>
<reference evidence="14" key="1">
    <citation type="journal article" date="2021" name="PeerJ">
        <title>Extensive microbial diversity within the chicken gut microbiome revealed by metagenomics and culture.</title>
        <authorList>
            <person name="Gilroy R."/>
            <person name="Ravi A."/>
            <person name="Getino M."/>
            <person name="Pursley I."/>
            <person name="Horton D.L."/>
            <person name="Alikhan N.F."/>
            <person name="Baker D."/>
            <person name="Gharbi K."/>
            <person name="Hall N."/>
            <person name="Watson M."/>
            <person name="Adriaenssens E.M."/>
            <person name="Foster-Nyarko E."/>
            <person name="Jarju S."/>
            <person name="Secka A."/>
            <person name="Antonio M."/>
            <person name="Oren A."/>
            <person name="Chaudhuri R.R."/>
            <person name="La Ragione R."/>
            <person name="Hildebrand F."/>
            <person name="Pallen M.J."/>
        </authorList>
    </citation>
    <scope>NUCLEOTIDE SEQUENCE</scope>
    <source>
        <strain evidence="14">CHK130-7132</strain>
    </source>
</reference>
<dbReference type="EMBL" id="DWWC01000002">
    <property type="protein sequence ID" value="HJC68062.1"/>
    <property type="molecule type" value="Genomic_DNA"/>
</dbReference>
<evidence type="ECO:0000256" key="7">
    <source>
        <dbReference type="ARBA" id="ARBA00022840"/>
    </source>
</evidence>
<sequence>MFPPAPVTAASTDGSSAAGNDAPPPGSWLSERMWLVDVLIAVGVYLYSVPIIPLYAAGAPQGIALLLVSAAICGAYVLRRRYPLGVLGIMLLAASAQLLLGAPLLPADAMLLFAVYNAASLLIWWVSSAGTVATIVWLLATVTPRLGQDFIDIGQLGLLIVVTLWCWTWGRLVQIRRRHIDGLREQTEQLAREKEAQATIVAASERARIAREIHDIVSHSLSVVVLMSDGAASKVDSDPDTAKSAMLTARDTGRTALSDMRRMLGVLREDEPGSHAPQPRIAQLPVLVEQTRAAGLPVTLTNEGEHAGLPEGLQLTVYRLAQEALTNVRRHAGDDVSHVDVGLHITDDTLTMSVADDGRGPQEPANDDGHGLVGMRERVASHGGVLSTGERPGGGFEMRAVLPIGEGRG</sequence>
<evidence type="ECO:0000256" key="6">
    <source>
        <dbReference type="ARBA" id="ARBA00022777"/>
    </source>
</evidence>
<keyword evidence="8" id="KW-0902">Two-component regulatory system</keyword>
<dbReference type="AlphaFoldDB" id="A0A9D2PVL6"/>
<comment type="caution">
    <text evidence="14">The sequence shown here is derived from an EMBL/GenBank/DDBJ whole genome shotgun (WGS) entry which is preliminary data.</text>
</comment>
<evidence type="ECO:0000256" key="1">
    <source>
        <dbReference type="ARBA" id="ARBA00000085"/>
    </source>
</evidence>
<protein>
    <recommendedName>
        <fullName evidence="2">histidine kinase</fullName>
        <ecNumber evidence="2">2.7.13.3</ecNumber>
    </recommendedName>
</protein>